<keyword evidence="3" id="KW-1185">Reference proteome</keyword>
<evidence type="ECO:0000313" key="2">
    <source>
        <dbReference type="EMBL" id="NIK87380.1"/>
    </source>
</evidence>
<name>A0A846MWG9_9PROT</name>
<sequence>MKAAAVAAHARWGKQARRVVNWGVPALLLVIVGVWLTKVGWENIYRSRPGSLPFYLVLLVPFFVQPIADLFIYRNLLGVGRQLPLWIFLRKRCLNSIMLDYSGEVYFFLWARKNLKVKDSTLLHAVKDSSVLSASAGLIVLWVMLLVLLLAGVVKIPVVSRGTWWIVAAGTLPLVFAVALFLGHKKLTQTSRRDMVITFALHFVRALTVMWLEYVCWWLSGALPTSGDCLKFVALRLLVTRLPLVPNKELIFVGVGVAAAGLMNISAPKVAAVLVIMTLIDRLQDIVVVGGPWLWQQLPQRRRAVAP</sequence>
<feature type="transmembrane region" description="Helical" evidence="1">
    <location>
        <begin position="163"/>
        <end position="183"/>
    </location>
</feature>
<dbReference type="EMBL" id="JAASRM010000001">
    <property type="protein sequence ID" value="NIK87380.1"/>
    <property type="molecule type" value="Genomic_DNA"/>
</dbReference>
<feature type="transmembrane region" description="Helical" evidence="1">
    <location>
        <begin position="250"/>
        <end position="267"/>
    </location>
</feature>
<protein>
    <recommendedName>
        <fullName evidence="4">Flippase-like domain-containing protein</fullName>
    </recommendedName>
</protein>
<dbReference type="RefSeq" id="WP_167080937.1">
    <property type="nucleotide sequence ID" value="NZ_BAAADC010000001.1"/>
</dbReference>
<dbReference type="Proteomes" id="UP000570514">
    <property type="component" value="Unassembled WGS sequence"/>
</dbReference>
<keyword evidence="1" id="KW-0472">Membrane</keyword>
<feature type="transmembrane region" description="Helical" evidence="1">
    <location>
        <begin position="131"/>
        <end position="151"/>
    </location>
</feature>
<dbReference type="SUPFAM" id="SSF81321">
    <property type="entry name" value="Family A G protein-coupled receptor-like"/>
    <property type="match status" value="1"/>
</dbReference>
<dbReference type="AlphaFoldDB" id="A0A846MWG9"/>
<evidence type="ECO:0000256" key="1">
    <source>
        <dbReference type="SAM" id="Phobius"/>
    </source>
</evidence>
<feature type="transmembrane region" description="Helical" evidence="1">
    <location>
        <begin position="22"/>
        <end position="41"/>
    </location>
</feature>
<feature type="transmembrane region" description="Helical" evidence="1">
    <location>
        <begin position="195"/>
        <end position="212"/>
    </location>
</feature>
<reference evidence="2 3" key="1">
    <citation type="submission" date="2020-03" db="EMBL/GenBank/DDBJ databases">
        <title>Genomic Encyclopedia of Type Strains, Phase IV (KMG-IV): sequencing the most valuable type-strain genomes for metagenomic binning, comparative biology and taxonomic classification.</title>
        <authorList>
            <person name="Goeker M."/>
        </authorList>
    </citation>
    <scope>NUCLEOTIDE SEQUENCE [LARGE SCALE GENOMIC DNA]</scope>
    <source>
        <strain evidence="2 3">DSM 19867</strain>
    </source>
</reference>
<accession>A0A846MWG9</accession>
<comment type="caution">
    <text evidence="2">The sequence shown here is derived from an EMBL/GenBank/DDBJ whole genome shotgun (WGS) entry which is preliminary data.</text>
</comment>
<evidence type="ECO:0008006" key="4">
    <source>
        <dbReference type="Google" id="ProtNLM"/>
    </source>
</evidence>
<proteinExistence type="predicted"/>
<keyword evidence="1" id="KW-0812">Transmembrane</keyword>
<keyword evidence="1" id="KW-1133">Transmembrane helix</keyword>
<feature type="transmembrane region" description="Helical" evidence="1">
    <location>
        <begin position="53"/>
        <end position="73"/>
    </location>
</feature>
<organism evidence="2 3">
    <name type="scientific">Rhizomicrobium palustre</name>
    <dbReference type="NCBI Taxonomy" id="189966"/>
    <lineage>
        <taxon>Bacteria</taxon>
        <taxon>Pseudomonadati</taxon>
        <taxon>Pseudomonadota</taxon>
        <taxon>Alphaproteobacteria</taxon>
        <taxon>Micropepsales</taxon>
        <taxon>Micropepsaceae</taxon>
        <taxon>Rhizomicrobium</taxon>
    </lineage>
</organism>
<gene>
    <name evidence="2" type="ORF">FHS83_000698</name>
</gene>
<evidence type="ECO:0000313" key="3">
    <source>
        <dbReference type="Proteomes" id="UP000570514"/>
    </source>
</evidence>